<dbReference type="EMBL" id="MUZR01000016">
    <property type="protein sequence ID" value="OOC10459.1"/>
    <property type="molecule type" value="Genomic_DNA"/>
</dbReference>
<evidence type="ECO:0000313" key="7">
    <source>
        <dbReference type="Proteomes" id="UP000189177"/>
    </source>
</evidence>
<dbReference type="GO" id="GO:0006355">
    <property type="term" value="P:regulation of DNA-templated transcription"/>
    <property type="evidence" value="ECO:0007669"/>
    <property type="project" value="TreeGrafter"/>
</dbReference>
<dbReference type="SMART" id="SM00448">
    <property type="entry name" value="REC"/>
    <property type="match status" value="1"/>
</dbReference>
<keyword evidence="7" id="KW-1185">Reference proteome</keyword>
<dbReference type="AlphaFoldDB" id="A0A1V2ZZF8"/>
<dbReference type="PANTHER" id="PTHR48111">
    <property type="entry name" value="REGULATOR OF RPOS"/>
    <property type="match status" value="1"/>
</dbReference>
<name>A0A1V2ZZF8_9GAMM</name>
<dbReference type="GO" id="GO:0000156">
    <property type="term" value="F:phosphorelay response regulator activity"/>
    <property type="evidence" value="ECO:0007669"/>
    <property type="project" value="TreeGrafter"/>
</dbReference>
<dbReference type="SUPFAM" id="SSF52172">
    <property type="entry name" value="CheY-like"/>
    <property type="match status" value="1"/>
</dbReference>
<dbReference type="PROSITE" id="PS50110">
    <property type="entry name" value="RESPONSE_REGULATORY"/>
    <property type="match status" value="1"/>
</dbReference>
<gene>
    <name evidence="6" type="ORF">B1A74_05805</name>
</gene>
<dbReference type="InterPro" id="IPR001789">
    <property type="entry name" value="Sig_transdc_resp-reg_receiver"/>
</dbReference>
<reference evidence="6 7" key="1">
    <citation type="submission" date="2017-02" db="EMBL/GenBank/DDBJ databases">
        <title>Genomic diversity within the haloalkaliphilic genus Thioalkalivibrio.</title>
        <authorList>
            <person name="Ahn A.-C."/>
            <person name="Meier-Kolthoff J."/>
            <person name="Overmars L."/>
            <person name="Richter M."/>
            <person name="Woyke T."/>
            <person name="Sorokin D.Y."/>
            <person name="Muyzer G."/>
        </authorList>
    </citation>
    <scope>NUCLEOTIDE SEQUENCE [LARGE SCALE GENOMIC DNA]</scope>
    <source>
        <strain evidence="6 7">HL17</strain>
    </source>
</reference>
<dbReference type="Pfam" id="PF00072">
    <property type="entry name" value="Response_reg"/>
    <property type="match status" value="1"/>
</dbReference>
<dbReference type="OrthoDB" id="236568at2"/>
<evidence type="ECO:0000259" key="4">
    <source>
        <dbReference type="PROSITE" id="PS50110"/>
    </source>
</evidence>
<evidence type="ECO:0000313" key="6">
    <source>
        <dbReference type="EMBL" id="OOC10459.1"/>
    </source>
</evidence>
<dbReference type="InterPro" id="IPR007492">
    <property type="entry name" value="LytTR_DNA-bd_dom"/>
</dbReference>
<protein>
    <submittedName>
        <fullName evidence="6">DNA-binding response regulator</fullName>
    </submittedName>
</protein>
<dbReference type="GO" id="GO:0032993">
    <property type="term" value="C:protein-DNA complex"/>
    <property type="evidence" value="ECO:0007669"/>
    <property type="project" value="TreeGrafter"/>
</dbReference>
<organism evidence="6 7">
    <name type="scientific">Thioalkalivibrio halophilus</name>
    <dbReference type="NCBI Taxonomy" id="252474"/>
    <lineage>
        <taxon>Bacteria</taxon>
        <taxon>Pseudomonadati</taxon>
        <taxon>Pseudomonadota</taxon>
        <taxon>Gammaproteobacteria</taxon>
        <taxon>Chromatiales</taxon>
        <taxon>Ectothiorhodospiraceae</taxon>
        <taxon>Thioalkalivibrio</taxon>
    </lineage>
</organism>
<dbReference type="RefSeq" id="WP_077244052.1">
    <property type="nucleotide sequence ID" value="NZ_MUZR01000016.1"/>
</dbReference>
<comment type="caution">
    <text evidence="6">The sequence shown here is derived from an EMBL/GenBank/DDBJ whole genome shotgun (WGS) entry which is preliminary data.</text>
</comment>
<keyword evidence="1" id="KW-0902">Two-component regulatory system</keyword>
<keyword evidence="3" id="KW-0597">Phosphoprotein</keyword>
<feature type="modified residue" description="4-aspartylphosphate" evidence="3">
    <location>
        <position position="52"/>
    </location>
</feature>
<evidence type="ECO:0000259" key="5">
    <source>
        <dbReference type="PROSITE" id="PS50930"/>
    </source>
</evidence>
<dbReference type="Pfam" id="PF04397">
    <property type="entry name" value="LytTR"/>
    <property type="match status" value="1"/>
</dbReference>
<evidence type="ECO:0000256" key="1">
    <source>
        <dbReference type="ARBA" id="ARBA00023012"/>
    </source>
</evidence>
<evidence type="ECO:0000256" key="3">
    <source>
        <dbReference type="PROSITE-ProRule" id="PRU00169"/>
    </source>
</evidence>
<dbReference type="GO" id="GO:0000976">
    <property type="term" value="F:transcription cis-regulatory region binding"/>
    <property type="evidence" value="ECO:0007669"/>
    <property type="project" value="TreeGrafter"/>
</dbReference>
<dbReference type="Gene3D" id="3.40.50.2300">
    <property type="match status" value="1"/>
</dbReference>
<dbReference type="InterPro" id="IPR011006">
    <property type="entry name" value="CheY-like_superfamily"/>
</dbReference>
<dbReference type="CDD" id="cd17536">
    <property type="entry name" value="REC_YesN-like"/>
    <property type="match status" value="1"/>
</dbReference>
<feature type="domain" description="Response regulatory" evidence="4">
    <location>
        <begin position="2"/>
        <end position="115"/>
    </location>
</feature>
<dbReference type="PANTHER" id="PTHR48111:SF69">
    <property type="entry name" value="RESPONSE REGULATOR RECEIVER"/>
    <property type="match status" value="1"/>
</dbReference>
<feature type="domain" description="HTH LytTR-type" evidence="5">
    <location>
        <begin position="130"/>
        <end position="234"/>
    </location>
</feature>
<dbReference type="PROSITE" id="PS50930">
    <property type="entry name" value="HTH_LYTTR"/>
    <property type="match status" value="1"/>
</dbReference>
<dbReference type="GO" id="GO:0005829">
    <property type="term" value="C:cytosol"/>
    <property type="evidence" value="ECO:0007669"/>
    <property type="project" value="TreeGrafter"/>
</dbReference>
<proteinExistence type="predicted"/>
<dbReference type="STRING" id="252474.B1A74_05805"/>
<dbReference type="InterPro" id="IPR039420">
    <property type="entry name" value="WalR-like"/>
</dbReference>
<dbReference type="Proteomes" id="UP000189177">
    <property type="component" value="Unassembled WGS sequence"/>
</dbReference>
<keyword evidence="2 6" id="KW-0238">DNA-binding</keyword>
<accession>A0A1V2ZZF8</accession>
<sequence length="238" mass="26852">MELLIADDEPVARERLRDLVTELGHRVVAEAADAGQVRTALETHRPRVLLLDIEMPGERGIELAGELARSHPEVVVILVTAHEDFGLQAFEAGVRDYVLKPVRRERLEQALERARHSMDGSGQPDEPPAIRLRIGRREESVHLDAIDCFVTEDGCVVARGRELEGFVEARLQDLERALGDEVLRVHRGALAVARNVAGLETRNAGDHRLRFRDGHEPVPVSRRQLARVREFLRRHTRV</sequence>
<dbReference type="SMART" id="SM00850">
    <property type="entry name" value="LytTR"/>
    <property type="match status" value="1"/>
</dbReference>
<evidence type="ECO:0000256" key="2">
    <source>
        <dbReference type="ARBA" id="ARBA00023125"/>
    </source>
</evidence>